<reference evidence="9" key="1">
    <citation type="journal article" date="2021" name="Open Biol.">
        <title>Shared evolutionary footprints suggest mitochondrial oxidative damage underlies multiple complex I losses in fungi.</title>
        <authorList>
            <person name="Schikora-Tamarit M.A."/>
            <person name="Marcet-Houben M."/>
            <person name="Nosek J."/>
            <person name="Gabaldon T."/>
        </authorList>
    </citation>
    <scope>NUCLEOTIDE SEQUENCE</scope>
    <source>
        <strain evidence="9">CBS6075</strain>
    </source>
</reference>
<evidence type="ECO:0000256" key="3">
    <source>
        <dbReference type="ARBA" id="ARBA00012757"/>
    </source>
</evidence>
<dbReference type="InterPro" id="IPR011013">
    <property type="entry name" value="Gal_mutarotase_sf_dom"/>
</dbReference>
<dbReference type="SUPFAM" id="SSF74650">
    <property type="entry name" value="Galactose mutarotase-like"/>
    <property type="match status" value="1"/>
</dbReference>
<dbReference type="EMBL" id="JAEUBE010000439">
    <property type="protein sequence ID" value="KAH3661657.1"/>
    <property type="molecule type" value="Genomic_DNA"/>
</dbReference>
<evidence type="ECO:0000313" key="10">
    <source>
        <dbReference type="Proteomes" id="UP000769157"/>
    </source>
</evidence>
<dbReference type="InterPro" id="IPR005196">
    <property type="entry name" value="Glyco_hydro_65_N"/>
</dbReference>
<reference evidence="9" key="2">
    <citation type="submission" date="2021-01" db="EMBL/GenBank/DDBJ databases">
        <authorList>
            <person name="Schikora-Tamarit M.A."/>
        </authorList>
    </citation>
    <scope>NUCLEOTIDE SEQUENCE</scope>
    <source>
        <strain evidence="9">CBS6075</strain>
    </source>
</reference>
<dbReference type="PANTHER" id="PTHR11051">
    <property type="entry name" value="GLYCOSYL HYDROLASE-RELATED"/>
    <property type="match status" value="1"/>
</dbReference>
<keyword evidence="6" id="KW-0732">Signal</keyword>
<keyword evidence="5" id="KW-0325">Glycoprotein</keyword>
<dbReference type="EC" id="3.2.1.28" evidence="3"/>
<dbReference type="InterPro" id="IPR005195">
    <property type="entry name" value="Glyco_hydro_65_M"/>
</dbReference>
<dbReference type="GO" id="GO:0004555">
    <property type="term" value="F:alpha,alpha-trehalase activity"/>
    <property type="evidence" value="ECO:0007669"/>
    <property type="project" value="UniProtKB-EC"/>
</dbReference>
<dbReference type="Gene3D" id="2.60.120.260">
    <property type="entry name" value="Galactose-binding domain-like"/>
    <property type="match status" value="1"/>
</dbReference>
<comment type="similarity">
    <text evidence="2">Belongs to the glycosyl hydrolase 65 family.</text>
</comment>
<dbReference type="PANTHER" id="PTHR11051:SF8">
    <property type="entry name" value="PROTEIN-GLUCOSYLGALACTOSYLHYDROXYLYSINE GLUCOSIDASE"/>
    <property type="match status" value="1"/>
</dbReference>
<protein>
    <recommendedName>
        <fullName evidence="3">alpha,alpha-trehalase</fullName>
        <ecNumber evidence="3">3.2.1.28</ecNumber>
    </recommendedName>
</protein>
<comment type="caution">
    <text evidence="9">The sequence shown here is derived from an EMBL/GenBank/DDBJ whole genome shotgun (WGS) entry which is preliminary data.</text>
</comment>
<keyword evidence="10" id="KW-1185">Reference proteome</keyword>
<name>A0A9P8NY83_9ASCO</name>
<accession>A0A9P8NY83</accession>
<dbReference type="GO" id="GO:0030246">
    <property type="term" value="F:carbohydrate binding"/>
    <property type="evidence" value="ECO:0007669"/>
    <property type="project" value="InterPro"/>
</dbReference>
<dbReference type="OrthoDB" id="200349at2759"/>
<feature type="signal peptide" evidence="6">
    <location>
        <begin position="1"/>
        <end position="17"/>
    </location>
</feature>
<feature type="domain" description="Glycoside hydrolase family 65 N-terminal" evidence="8">
    <location>
        <begin position="49"/>
        <end position="302"/>
    </location>
</feature>
<organism evidence="9 10">
    <name type="scientific">Ogataea philodendri</name>
    <dbReference type="NCBI Taxonomy" id="1378263"/>
    <lineage>
        <taxon>Eukaryota</taxon>
        <taxon>Fungi</taxon>
        <taxon>Dikarya</taxon>
        <taxon>Ascomycota</taxon>
        <taxon>Saccharomycotina</taxon>
        <taxon>Pichiomycetes</taxon>
        <taxon>Pichiales</taxon>
        <taxon>Pichiaceae</taxon>
        <taxon>Ogataea</taxon>
    </lineage>
</organism>
<dbReference type="InterPro" id="IPR008928">
    <property type="entry name" value="6-hairpin_glycosidase_sf"/>
</dbReference>
<dbReference type="InterPro" id="IPR037018">
    <property type="entry name" value="GH65_N"/>
</dbReference>
<dbReference type="Pfam" id="PF03636">
    <property type="entry name" value="Glyco_hydro_65N"/>
    <property type="match status" value="1"/>
</dbReference>
<evidence type="ECO:0000256" key="6">
    <source>
        <dbReference type="SAM" id="SignalP"/>
    </source>
</evidence>
<dbReference type="Gene3D" id="2.70.98.40">
    <property type="entry name" value="Glycoside hydrolase, family 65, N-terminal domain"/>
    <property type="match status" value="1"/>
</dbReference>
<dbReference type="Proteomes" id="UP000769157">
    <property type="component" value="Unassembled WGS sequence"/>
</dbReference>
<dbReference type="SUPFAM" id="SSF48208">
    <property type="entry name" value="Six-hairpin glycosidases"/>
    <property type="match status" value="1"/>
</dbReference>
<evidence type="ECO:0000259" key="8">
    <source>
        <dbReference type="Pfam" id="PF03636"/>
    </source>
</evidence>
<sequence length="976" mass="108335">MLFVFFLLIAQLAAANADYYDDTTQSHYYKEQRVLGTSKFVPYNKYVNQPYVSNGYIGARIPNVGFGFTYDQNENLTSSDLSNGWPLFNPRYSGAFIAGFYDAQKNTTGTNFPELLENGYESVISAVPQWTDLELVVSLDGSNYLLSPKTTNSTTHNITNYQQNLDMWTGTVSTSYTWLDRIDVNVSVIAHRQIETLGLVRLELSSAGSASPVNVSVSSILDFESAQRCNLETVAFDESGIYITVQPQGVEYKHATLYSTLVTENQCEEEALVQTPSSVRNTVLVSLDKPVTVTKYVGVVSDDLFSSNSTSLTFDRAKETALNASHLSWDALYELQRESWREIWGQSAVEVENDPYLTLAAEASVYHLLASTRSSSKDLTAAISVGGLSSDSYAGLVFWDADLWMLPALLPVAPDTNAAHSSYRYYLHEQAKKNAEQYGYPGSVYSWTSGRFGNCTGTGPCVNYEYHLNGAICYSIWKSYLSGAIDDDHLEKYGWPILKDTAAFFADYVQFNDTLQKYTTHNLTDPDEYANFKNNAAYTAVLISQVMKWTSLVGQHLGKDVDPKQTHVMENMYLPQSADNITLEYDTMNSSISIKQADVVLITYVDDEDTALLDYFDYDDERATRDLVYYSQHQSSQGPAMTFPVFTGVSQKLNTVGCGSQTYLEKSIVPFLRFPFAQLSEQNNDNYDVNGGTHPAFPFNTGHGGLVQTYYFGLTGIRFGYNVTSDGSISRVLHFDPVELPLLAGDLKITGFKYLNESLDITVGNETATIYHCGDSETIVIHVDDRNEASGVYHLQPGHSLTVPVVVTGENMAGSLSECQAFPYELTTGRDGDVVLSIIDGDNSTTWQAQDKQSNARLLVDLGQKEKFNSGAVIWGDRLPFNFSVSIVSGDVDTLSANITIEEPQINAVVKSQEVKISSPYNASDSEVRITELNSTLFEFSQTFESQYVLLEIYGSLTEDDEEFGGTVAEFNLFNQ</sequence>
<dbReference type="GO" id="GO:0009277">
    <property type="term" value="C:fungal-type cell wall"/>
    <property type="evidence" value="ECO:0007669"/>
    <property type="project" value="TreeGrafter"/>
</dbReference>
<evidence type="ECO:0000256" key="4">
    <source>
        <dbReference type="ARBA" id="ARBA00022801"/>
    </source>
</evidence>
<evidence type="ECO:0000256" key="1">
    <source>
        <dbReference type="ARBA" id="ARBA00001576"/>
    </source>
</evidence>
<dbReference type="InterPro" id="IPR012341">
    <property type="entry name" value="6hp_glycosidase-like_sf"/>
</dbReference>
<feature type="chain" id="PRO_5040138009" description="alpha,alpha-trehalase" evidence="6">
    <location>
        <begin position="18"/>
        <end position="976"/>
    </location>
</feature>
<gene>
    <name evidence="9" type="ORF">OGAPHI_006507</name>
</gene>
<evidence type="ECO:0000256" key="2">
    <source>
        <dbReference type="ARBA" id="ARBA00006768"/>
    </source>
</evidence>
<evidence type="ECO:0000256" key="5">
    <source>
        <dbReference type="ARBA" id="ARBA00023180"/>
    </source>
</evidence>
<comment type="catalytic activity">
    <reaction evidence="1">
        <text>alpha,alpha-trehalose + H2O = alpha-D-glucose + beta-D-glucose</text>
        <dbReference type="Rhea" id="RHEA:32675"/>
        <dbReference type="ChEBI" id="CHEBI:15377"/>
        <dbReference type="ChEBI" id="CHEBI:15903"/>
        <dbReference type="ChEBI" id="CHEBI:16551"/>
        <dbReference type="ChEBI" id="CHEBI:17925"/>
        <dbReference type="EC" id="3.2.1.28"/>
    </reaction>
</comment>
<keyword evidence="4" id="KW-0378">Hydrolase</keyword>
<dbReference type="FunFam" id="1.50.10.10:FF:000032">
    <property type="entry name" value="Vacuolar acid trehalase"/>
    <property type="match status" value="1"/>
</dbReference>
<dbReference type="Pfam" id="PF03632">
    <property type="entry name" value="Glyco_hydro_65m"/>
    <property type="match status" value="1"/>
</dbReference>
<dbReference type="Gene3D" id="1.50.10.10">
    <property type="match status" value="1"/>
</dbReference>
<dbReference type="GO" id="GO:0005993">
    <property type="term" value="P:trehalose catabolic process"/>
    <property type="evidence" value="ECO:0007669"/>
    <property type="project" value="TreeGrafter"/>
</dbReference>
<evidence type="ECO:0000259" key="7">
    <source>
        <dbReference type="Pfam" id="PF03632"/>
    </source>
</evidence>
<feature type="domain" description="Glycoside hydrolase family 65 central catalytic" evidence="7">
    <location>
        <begin position="364"/>
        <end position="582"/>
    </location>
</feature>
<dbReference type="RefSeq" id="XP_046058770.1">
    <property type="nucleotide sequence ID" value="XM_046207800.1"/>
</dbReference>
<evidence type="ECO:0000313" key="9">
    <source>
        <dbReference type="EMBL" id="KAH3661657.1"/>
    </source>
</evidence>
<proteinExistence type="inferred from homology"/>
<dbReference type="GeneID" id="70238471"/>
<dbReference type="AlphaFoldDB" id="A0A9P8NY83"/>